<dbReference type="Proteomes" id="UP000032142">
    <property type="component" value="Unassembled WGS sequence"/>
</dbReference>
<organism evidence="1 2">
    <name type="scientific">Gossypium arboreum</name>
    <name type="common">Tree cotton</name>
    <name type="synonym">Gossypium nanking</name>
    <dbReference type="NCBI Taxonomy" id="29729"/>
    <lineage>
        <taxon>Eukaryota</taxon>
        <taxon>Viridiplantae</taxon>
        <taxon>Streptophyta</taxon>
        <taxon>Embryophyta</taxon>
        <taxon>Tracheophyta</taxon>
        <taxon>Spermatophyta</taxon>
        <taxon>Magnoliopsida</taxon>
        <taxon>eudicotyledons</taxon>
        <taxon>Gunneridae</taxon>
        <taxon>Pentapetalae</taxon>
        <taxon>rosids</taxon>
        <taxon>malvids</taxon>
        <taxon>Malvales</taxon>
        <taxon>Malvaceae</taxon>
        <taxon>Malvoideae</taxon>
        <taxon>Gossypium</taxon>
    </lineage>
</organism>
<accession>A0A0B0N547</accession>
<evidence type="ECO:0000313" key="1">
    <source>
        <dbReference type="EMBL" id="KHG06984.1"/>
    </source>
</evidence>
<evidence type="ECO:0000313" key="2">
    <source>
        <dbReference type="Proteomes" id="UP000032142"/>
    </source>
</evidence>
<gene>
    <name evidence="1" type="ORF">F383_33184</name>
</gene>
<dbReference type="EMBL" id="JRRC01464484">
    <property type="protein sequence ID" value="KHG06984.1"/>
    <property type="molecule type" value="Genomic_DNA"/>
</dbReference>
<keyword evidence="2" id="KW-1185">Reference proteome</keyword>
<sequence length="44" mass="5149">MVLHVITYRCQRPKCGLIQENILKILCSYEAFGRRNSIESNSYT</sequence>
<protein>
    <submittedName>
        <fullName evidence="1">Uncharacterized protein</fullName>
    </submittedName>
</protein>
<reference evidence="2" key="1">
    <citation type="submission" date="2014-09" db="EMBL/GenBank/DDBJ databases">
        <authorList>
            <person name="Mudge J."/>
            <person name="Ramaraj T."/>
            <person name="Lindquist I.E."/>
            <person name="Bharti A.K."/>
            <person name="Sundararajan A."/>
            <person name="Cameron C.T."/>
            <person name="Woodward J.E."/>
            <person name="May G.D."/>
            <person name="Brubaker C."/>
            <person name="Broadhvest J."/>
            <person name="Wilkins T.A."/>
        </authorList>
    </citation>
    <scope>NUCLEOTIDE SEQUENCE</scope>
    <source>
        <strain evidence="2">cv. AKA8401</strain>
    </source>
</reference>
<proteinExistence type="predicted"/>
<comment type="caution">
    <text evidence="1">The sequence shown here is derived from an EMBL/GenBank/DDBJ whole genome shotgun (WGS) entry which is preliminary data.</text>
</comment>
<name>A0A0B0N547_GOSAR</name>
<dbReference type="AlphaFoldDB" id="A0A0B0N547"/>